<sequence length="487" mass="51863">MIPSSIENSEIYPIANPGSIAFFGASNNLAAMGTTVLGCICAMGYAGKIYPVHPKDREIKGFQAFQRVSDLPEIPDLAYIVLPTPVVVETLEACGQLGIRHAVIVSAGFNEVGGQGKQLQSELTAVAEKYGIRFLGPNCIGVINTHLNLNATFLPYEAGRGYIGMASQSGSFITQMSPHMSRLGMGFSTGFSIGNEANVDIVDCMAYLGACPNTRVIALYIESIRRGRAFIDTARAIVPKKPIVAFYVGGSDEGRRAGFSHTGALAGPDPLYNGVFRQSGVIRASSIEELFDFCYVLGASPPIQGNRVIVQTHSGGPGAAAADACGRNGLHLPALTAATLERLKPHVPHTASVANPVDLTFTKTPLDFFQTIPQILTADENADALLIYFLATSRMIQVVLEALGVSDDMSGDKAEEIIIQQADAIAALGEQIKKPIVGFSFLARKESSLIRALQDRGIPVLPSPERGARALAALVKYKNLREKLTQG</sequence>
<feature type="domain" description="CoA-binding" evidence="1">
    <location>
        <begin position="14"/>
        <end position="109"/>
    </location>
</feature>
<reference evidence="2 3" key="1">
    <citation type="journal article" date="2009" name="Environ. Microbiol.">
        <title>Genome sequence of Desulfobacterium autotrophicum HRM2, a marine sulfate reducer oxidizing organic carbon completely to carbon dioxide.</title>
        <authorList>
            <person name="Strittmatter A.W."/>
            <person name="Liesegang H."/>
            <person name="Rabus R."/>
            <person name="Decker I."/>
            <person name="Amann J."/>
            <person name="Andres S."/>
            <person name="Henne A."/>
            <person name="Fricke W.F."/>
            <person name="Martinez-Arias R."/>
            <person name="Bartels D."/>
            <person name="Goesmann A."/>
            <person name="Krause L."/>
            <person name="Puehler A."/>
            <person name="Klenk H.P."/>
            <person name="Richter M."/>
            <person name="Schuler M."/>
            <person name="Gloeckner F.O."/>
            <person name="Meyerdierks A."/>
            <person name="Gottschalk G."/>
            <person name="Amann R."/>
        </authorList>
    </citation>
    <scope>NUCLEOTIDE SEQUENCE [LARGE SCALE GENOMIC DNA]</scope>
    <source>
        <strain evidence="3">ATCC 43914 / DSM 3382 / HRM2</strain>
    </source>
</reference>
<dbReference type="AlphaFoldDB" id="C0QDM4"/>
<dbReference type="PANTHER" id="PTHR42793">
    <property type="entry name" value="COA BINDING DOMAIN CONTAINING PROTEIN"/>
    <property type="match status" value="1"/>
</dbReference>
<gene>
    <name evidence="2" type="ordered locus">HRM2_21900</name>
</gene>
<dbReference type="SUPFAM" id="SSF51735">
    <property type="entry name" value="NAD(P)-binding Rossmann-fold domains"/>
    <property type="match status" value="1"/>
</dbReference>
<accession>C0QDM4</accession>
<dbReference type="SMART" id="SM00881">
    <property type="entry name" value="CoA_binding"/>
    <property type="match status" value="1"/>
</dbReference>
<evidence type="ECO:0000313" key="3">
    <source>
        <dbReference type="Proteomes" id="UP000000442"/>
    </source>
</evidence>
<dbReference type="KEGG" id="dat:HRM2_21900"/>
<dbReference type="Gene3D" id="3.40.50.720">
    <property type="entry name" value="NAD(P)-binding Rossmann-like Domain"/>
    <property type="match status" value="1"/>
</dbReference>
<dbReference type="STRING" id="177437.HRM2_21900"/>
<dbReference type="GO" id="GO:0043758">
    <property type="term" value="F:acetate-CoA ligase (ADP-forming) activity"/>
    <property type="evidence" value="ECO:0007669"/>
    <property type="project" value="InterPro"/>
</dbReference>
<dbReference type="SUPFAM" id="SSF52210">
    <property type="entry name" value="Succinyl-CoA synthetase domains"/>
    <property type="match status" value="2"/>
</dbReference>
<dbReference type="PANTHER" id="PTHR42793:SF1">
    <property type="entry name" value="PEPTIDYL-LYSINE N-ACETYLTRANSFERASE PATZ"/>
    <property type="match status" value="1"/>
</dbReference>
<dbReference type="Pfam" id="PF19045">
    <property type="entry name" value="Ligase_CoA_2"/>
    <property type="match status" value="1"/>
</dbReference>
<name>C0QDM4_DESAH</name>
<dbReference type="InterPro" id="IPR032875">
    <property type="entry name" value="Succ_CoA_lig_flav_dom"/>
</dbReference>
<proteinExistence type="predicted"/>
<dbReference type="InterPro" id="IPR036291">
    <property type="entry name" value="NAD(P)-bd_dom_sf"/>
</dbReference>
<dbReference type="InterPro" id="IPR016102">
    <property type="entry name" value="Succinyl-CoA_synth-like"/>
</dbReference>
<evidence type="ECO:0000259" key="1">
    <source>
        <dbReference type="SMART" id="SM00881"/>
    </source>
</evidence>
<dbReference type="OrthoDB" id="9791027at2"/>
<dbReference type="HOGENOM" id="CLU_007415_2_3_7"/>
<evidence type="ECO:0000313" key="2">
    <source>
        <dbReference type="EMBL" id="ACN15288.1"/>
    </source>
</evidence>
<dbReference type="EMBL" id="CP001087">
    <property type="protein sequence ID" value="ACN15288.1"/>
    <property type="molecule type" value="Genomic_DNA"/>
</dbReference>
<protein>
    <recommendedName>
        <fullName evidence="1">CoA-binding domain-containing protein</fullName>
    </recommendedName>
</protein>
<dbReference type="Pfam" id="PF13607">
    <property type="entry name" value="Succ_CoA_lig"/>
    <property type="match status" value="1"/>
</dbReference>
<dbReference type="InterPro" id="IPR043938">
    <property type="entry name" value="Ligase_CoA_dom"/>
</dbReference>
<dbReference type="InterPro" id="IPR003781">
    <property type="entry name" value="CoA-bd"/>
</dbReference>
<dbReference type="Proteomes" id="UP000000442">
    <property type="component" value="Chromosome"/>
</dbReference>
<dbReference type="RefSeq" id="WP_015904057.1">
    <property type="nucleotide sequence ID" value="NC_012108.1"/>
</dbReference>
<keyword evidence="3" id="KW-1185">Reference proteome</keyword>
<dbReference type="Gene3D" id="3.40.50.261">
    <property type="entry name" value="Succinyl-CoA synthetase domains"/>
    <property type="match status" value="2"/>
</dbReference>
<dbReference type="eggNOG" id="COG1042">
    <property type="taxonomic scope" value="Bacteria"/>
</dbReference>
<organism evidence="2 3">
    <name type="scientific">Desulforapulum autotrophicum (strain ATCC 43914 / DSM 3382 / VKM B-1955 / HRM2)</name>
    <name type="common">Desulfobacterium autotrophicum</name>
    <dbReference type="NCBI Taxonomy" id="177437"/>
    <lineage>
        <taxon>Bacteria</taxon>
        <taxon>Pseudomonadati</taxon>
        <taxon>Thermodesulfobacteriota</taxon>
        <taxon>Desulfobacteria</taxon>
        <taxon>Desulfobacterales</taxon>
        <taxon>Desulfobacteraceae</taxon>
        <taxon>Desulforapulum</taxon>
    </lineage>
</organism>
<dbReference type="Pfam" id="PF13380">
    <property type="entry name" value="CoA_binding_2"/>
    <property type="match status" value="1"/>
</dbReference>